<evidence type="ECO:0000259" key="1">
    <source>
        <dbReference type="Pfam" id="PF13960"/>
    </source>
</evidence>
<organism evidence="2 3">
    <name type="scientific">Stephania yunnanensis</name>
    <dbReference type="NCBI Taxonomy" id="152371"/>
    <lineage>
        <taxon>Eukaryota</taxon>
        <taxon>Viridiplantae</taxon>
        <taxon>Streptophyta</taxon>
        <taxon>Embryophyta</taxon>
        <taxon>Tracheophyta</taxon>
        <taxon>Spermatophyta</taxon>
        <taxon>Magnoliopsida</taxon>
        <taxon>Ranunculales</taxon>
        <taxon>Menispermaceae</taxon>
        <taxon>Menispermoideae</taxon>
        <taxon>Cissampelideae</taxon>
        <taxon>Stephania</taxon>
    </lineage>
</organism>
<dbReference type="Proteomes" id="UP001420932">
    <property type="component" value="Unassembled WGS sequence"/>
</dbReference>
<gene>
    <name evidence="2" type="ORF">Syun_007012</name>
</gene>
<sequence length="136" mass="15583">MEVLEFEIPKIICKLEKIFPPSFFDSVEHLPIHLGYEAPLASPVQFWWIYPFERYLKHLKNNVQNKAKVEGSMCNAYLVKEVTSFCSTTLKITSLCCMKKWNETSMVVSGPHRILWSISHFSLILVDPYASGGRGA</sequence>
<dbReference type="EMBL" id="JBBNAF010000003">
    <property type="protein sequence ID" value="KAK9160671.1"/>
    <property type="molecule type" value="Genomic_DNA"/>
</dbReference>
<dbReference type="InterPro" id="IPR025452">
    <property type="entry name" value="DUF4218"/>
</dbReference>
<comment type="caution">
    <text evidence="2">The sequence shown here is derived from an EMBL/GenBank/DDBJ whole genome shotgun (WGS) entry which is preliminary data.</text>
</comment>
<proteinExistence type="predicted"/>
<evidence type="ECO:0000313" key="3">
    <source>
        <dbReference type="Proteomes" id="UP001420932"/>
    </source>
</evidence>
<protein>
    <recommendedName>
        <fullName evidence="1">DUF4218 domain-containing protein</fullName>
    </recommendedName>
</protein>
<feature type="domain" description="DUF4218" evidence="1">
    <location>
        <begin position="1"/>
        <end position="91"/>
    </location>
</feature>
<name>A0AAP0KXU9_9MAGN</name>
<dbReference type="AlphaFoldDB" id="A0AAP0KXU9"/>
<reference evidence="2 3" key="1">
    <citation type="submission" date="2024-01" db="EMBL/GenBank/DDBJ databases">
        <title>Genome assemblies of Stephania.</title>
        <authorList>
            <person name="Yang L."/>
        </authorList>
    </citation>
    <scope>NUCLEOTIDE SEQUENCE [LARGE SCALE GENOMIC DNA]</scope>
    <source>
        <strain evidence="2">YNDBR</strain>
        <tissue evidence="2">Leaf</tissue>
    </source>
</reference>
<evidence type="ECO:0000313" key="2">
    <source>
        <dbReference type="EMBL" id="KAK9160671.1"/>
    </source>
</evidence>
<dbReference type="PANTHER" id="PTHR48258">
    <property type="entry name" value="DUF4218 DOMAIN-CONTAINING PROTEIN-RELATED"/>
    <property type="match status" value="1"/>
</dbReference>
<keyword evidence="3" id="KW-1185">Reference proteome</keyword>
<dbReference type="PANTHER" id="PTHR48258:SF3">
    <property type="entry name" value="FK506-BINDING PROTEIN 4-LIKE ISOFORM X1"/>
    <property type="match status" value="1"/>
</dbReference>
<dbReference type="Pfam" id="PF13960">
    <property type="entry name" value="DUF4218"/>
    <property type="match status" value="1"/>
</dbReference>
<accession>A0AAP0KXU9</accession>